<reference evidence="3 4" key="1">
    <citation type="submission" date="2016-10" db="EMBL/GenBank/DDBJ databases">
        <title>Arsenicibacter rosenii gen. nov., sp. nov., an efficient arsenic-methylating bacterium isolated from an arsenic-contaminated paddy soil.</title>
        <authorList>
            <person name="Huang K."/>
        </authorList>
    </citation>
    <scope>NUCLEOTIDE SEQUENCE [LARGE SCALE GENOMIC DNA]</scope>
    <source>
        <strain evidence="3 4">SM-1</strain>
    </source>
</reference>
<organism evidence="3 4">
    <name type="scientific">Arsenicibacter rosenii</name>
    <dbReference type="NCBI Taxonomy" id="1750698"/>
    <lineage>
        <taxon>Bacteria</taxon>
        <taxon>Pseudomonadati</taxon>
        <taxon>Bacteroidota</taxon>
        <taxon>Cytophagia</taxon>
        <taxon>Cytophagales</taxon>
        <taxon>Spirosomataceae</taxon>
        <taxon>Arsenicibacter</taxon>
    </lineage>
</organism>
<feature type="chain" id="PRO_5010247953" description="Secretion system C-terminal sorting domain-containing protein" evidence="1">
    <location>
        <begin position="24"/>
        <end position="892"/>
    </location>
</feature>
<dbReference type="Pfam" id="PF18962">
    <property type="entry name" value="Por_Secre_tail"/>
    <property type="match status" value="1"/>
</dbReference>
<accession>A0A1S2VNS6</accession>
<evidence type="ECO:0000259" key="2">
    <source>
        <dbReference type="Pfam" id="PF18962"/>
    </source>
</evidence>
<evidence type="ECO:0000313" key="4">
    <source>
        <dbReference type="Proteomes" id="UP000181790"/>
    </source>
</evidence>
<sequence length="892" mass="96898">MTISFLARLWVVLGLLSVGSAMAQRAPKFDPPAKLKASAAPNQSDYKNFAMKMRVYKPASVTCYGSRTDAFTTVPPPEEYLQRRNARLAAAPTAQFIVEYKGFSPEAQKAFQYAVDIWSSLISSPVPIRIKAYWQDLGAGSSGGVTIGQARPDDYRIGFDGAQKAFGVYPIALAEKIARRQLNSPDSADIYAAFNSNSSVKFYYGTDAKPGAGQIDLATVVLHELGHGLGFVSGFGISQGLGYHGYGYPTVFAHFTQNAQGGSLVDFATYPDESQALAQQLTGGSLYFSGPVVTQKTGGKARLYAPSTYNAGSSISHLDESTYPQGTANSLMTPTIANAEAIHSPGPLTLAMFADMEWKTTSLLHTAFDDMEDIKDLTFSARIVSDTVYDASSVKLYIYKGATPPTSLSSFQTITPTRVGTTDQYTYTIPANQAAGQYRYYYEVKDASGRTFTNPGKNYTGGQVVNYFVMGPDNVAPAVRRHIPQPYELKGASDSLFLSVAINDDRQMNMDTAYVEYAVNSQATKTSALRYAGSLASGDSVYVGVIVPGTTTNKFLNAGDVLKYRIIARDKSKNKNQTILPATGFYEVKIVEPQTTAKTSFSTSFASVSASDFVGNSFSITQPSGFTDPGIHSAHPYERGADVFYERHTYLNYMTPIRLKSNPDSATLRFDEVVLVEPGDAGTKFGDDGFYDYVVVEGSKNGGITWLPLADGYDSNDQSAWLTAYNRSLVDGQPGEKNSTTVGTPSLYKTREIYMLDNGNFKANDVILIRFRLFSDQLAIGWGWGIDNLRIQTPPAAKILATEPQVASTFQVYPNPSSNGQIRVQAKLAKAATEADLTVTTASGQMLRQLPLKVQGTSINEQLDLTQLPTGFYFLQLKAGDSVQTKKIMIAR</sequence>
<feature type="signal peptide" evidence="1">
    <location>
        <begin position="1"/>
        <end position="23"/>
    </location>
</feature>
<dbReference type="GO" id="GO:0008237">
    <property type="term" value="F:metallopeptidase activity"/>
    <property type="evidence" value="ECO:0007669"/>
    <property type="project" value="InterPro"/>
</dbReference>
<dbReference type="OrthoDB" id="614750at2"/>
<dbReference type="AlphaFoldDB" id="A0A1S2VNS6"/>
<dbReference type="EMBL" id="MORL01000002">
    <property type="protein sequence ID" value="OIN60050.1"/>
    <property type="molecule type" value="Genomic_DNA"/>
</dbReference>
<dbReference type="InterPro" id="IPR024079">
    <property type="entry name" value="MetalloPept_cat_dom_sf"/>
</dbReference>
<name>A0A1S2VNS6_9BACT</name>
<dbReference type="SUPFAM" id="SSF55486">
    <property type="entry name" value="Metalloproteases ('zincins'), catalytic domain"/>
    <property type="match status" value="2"/>
</dbReference>
<gene>
    <name evidence="3" type="ORF">BLX24_04145</name>
</gene>
<protein>
    <recommendedName>
        <fullName evidence="2">Secretion system C-terminal sorting domain-containing protein</fullName>
    </recommendedName>
</protein>
<evidence type="ECO:0000313" key="3">
    <source>
        <dbReference type="EMBL" id="OIN60050.1"/>
    </source>
</evidence>
<keyword evidence="4" id="KW-1185">Reference proteome</keyword>
<proteinExistence type="predicted"/>
<feature type="domain" description="Secretion system C-terminal sorting" evidence="2">
    <location>
        <begin position="812"/>
        <end position="890"/>
    </location>
</feature>
<evidence type="ECO:0000256" key="1">
    <source>
        <dbReference type="SAM" id="SignalP"/>
    </source>
</evidence>
<dbReference type="Proteomes" id="UP000181790">
    <property type="component" value="Unassembled WGS sequence"/>
</dbReference>
<dbReference type="InterPro" id="IPR026444">
    <property type="entry name" value="Secre_tail"/>
</dbReference>
<dbReference type="RefSeq" id="WP_071501845.1">
    <property type="nucleotide sequence ID" value="NZ_MORL01000002.1"/>
</dbReference>
<keyword evidence="1" id="KW-0732">Signal</keyword>
<dbReference type="Gene3D" id="3.40.390.10">
    <property type="entry name" value="Collagenase (Catalytic Domain)"/>
    <property type="match status" value="1"/>
</dbReference>
<comment type="caution">
    <text evidence="3">The sequence shown here is derived from an EMBL/GenBank/DDBJ whole genome shotgun (WGS) entry which is preliminary data.</text>
</comment>
<dbReference type="NCBIfam" id="TIGR04183">
    <property type="entry name" value="Por_Secre_tail"/>
    <property type="match status" value="1"/>
</dbReference>